<dbReference type="GO" id="GO:0046872">
    <property type="term" value="F:metal ion binding"/>
    <property type="evidence" value="ECO:0007669"/>
    <property type="project" value="UniProtKB-UniRule"/>
</dbReference>
<evidence type="ECO:0000313" key="11">
    <source>
        <dbReference type="Proteomes" id="UP000269019"/>
    </source>
</evidence>
<dbReference type="SUPFAM" id="SSF143430">
    <property type="entry name" value="TTP0101/SSO1404-like"/>
    <property type="match status" value="1"/>
</dbReference>
<name>A0A3G6J415_9CORY</name>
<protein>
    <recommendedName>
        <fullName evidence="9">CRISPR-associated endoribonuclease Cas2</fullName>
        <ecNumber evidence="9">3.1.-.-</ecNumber>
    </recommendedName>
</protein>
<dbReference type="InterPro" id="IPR019199">
    <property type="entry name" value="Virulence_VapD/CRISPR_Cas2"/>
</dbReference>
<evidence type="ECO:0000256" key="3">
    <source>
        <dbReference type="ARBA" id="ARBA00022722"/>
    </source>
</evidence>
<keyword evidence="8 9" id="KW-0051">Antiviral defense</keyword>
<dbReference type="GO" id="GO:0016787">
    <property type="term" value="F:hydrolase activity"/>
    <property type="evidence" value="ECO:0007669"/>
    <property type="project" value="UniProtKB-KW"/>
</dbReference>
<feature type="binding site" evidence="9">
    <location>
        <position position="8"/>
    </location>
    <ligand>
        <name>Mg(2+)</name>
        <dbReference type="ChEBI" id="CHEBI:18420"/>
        <note>catalytic</note>
    </ligand>
</feature>
<keyword evidence="11" id="KW-1185">Reference proteome</keyword>
<dbReference type="Pfam" id="PF09827">
    <property type="entry name" value="CRISPR_Cas2"/>
    <property type="match status" value="1"/>
</dbReference>
<dbReference type="KEGG" id="ccho:CCHOA_01940"/>
<dbReference type="EC" id="3.1.-.-" evidence="9"/>
<comment type="subunit">
    <text evidence="9">Homodimer, forms a heterotetramer with a Cas1 homodimer.</text>
</comment>
<evidence type="ECO:0000256" key="6">
    <source>
        <dbReference type="ARBA" id="ARBA00022801"/>
    </source>
</evidence>
<dbReference type="AlphaFoldDB" id="A0A3G6J415"/>
<evidence type="ECO:0000313" key="10">
    <source>
        <dbReference type="EMBL" id="AZA12815.1"/>
    </source>
</evidence>
<dbReference type="GO" id="GO:0051607">
    <property type="term" value="P:defense response to virus"/>
    <property type="evidence" value="ECO:0007669"/>
    <property type="project" value="UniProtKB-UniRule"/>
</dbReference>
<keyword evidence="6 9" id="KW-0378">Hydrolase</keyword>
<dbReference type="InterPro" id="IPR021127">
    <property type="entry name" value="CRISPR_associated_Cas2"/>
</dbReference>
<comment type="similarity">
    <text evidence="2 9">Belongs to the CRISPR-associated endoribonuclease Cas2 protein family.</text>
</comment>
<sequence>MWSMVMFDVPTKTDVDRRNANRFRHFLVDEGFGRVQLSVYAQYYPNGARAVTVLKKIKQNLPPGGDVRILHITDKQWSTASRFSRTKAASIEEKPEVGVVF</sequence>
<keyword evidence="4 9" id="KW-0479">Metal-binding</keyword>
<keyword evidence="3 9" id="KW-0540">Nuclease</keyword>
<evidence type="ECO:0000256" key="4">
    <source>
        <dbReference type="ARBA" id="ARBA00022723"/>
    </source>
</evidence>
<keyword evidence="7 9" id="KW-0460">Magnesium</keyword>
<dbReference type="HAMAP" id="MF_01471">
    <property type="entry name" value="Cas2"/>
    <property type="match status" value="1"/>
</dbReference>
<reference evidence="10 11" key="1">
    <citation type="submission" date="2018-11" db="EMBL/GenBank/DDBJ databases">
        <authorList>
            <person name="Kleinhagauer T."/>
            <person name="Glaeser S.P."/>
            <person name="Spergser J."/>
            <person name="Ruckert C."/>
            <person name="Kaempfer P."/>
            <person name="Busse H.-J."/>
        </authorList>
    </citation>
    <scope>NUCLEOTIDE SEQUENCE [LARGE SCALE GENOMIC DNA]</scope>
    <source>
        <strain evidence="10 11">200CH</strain>
    </source>
</reference>
<comment type="cofactor">
    <cofactor evidence="1 9">
        <name>Mg(2+)</name>
        <dbReference type="ChEBI" id="CHEBI:18420"/>
    </cofactor>
</comment>
<dbReference type="NCBIfam" id="TIGR01573">
    <property type="entry name" value="cas2"/>
    <property type="match status" value="1"/>
</dbReference>
<evidence type="ECO:0000256" key="5">
    <source>
        <dbReference type="ARBA" id="ARBA00022759"/>
    </source>
</evidence>
<evidence type="ECO:0000256" key="7">
    <source>
        <dbReference type="ARBA" id="ARBA00022842"/>
    </source>
</evidence>
<evidence type="ECO:0000256" key="2">
    <source>
        <dbReference type="ARBA" id="ARBA00009959"/>
    </source>
</evidence>
<gene>
    <name evidence="10" type="primary">cas4</name>
    <name evidence="9" type="synonym">cas2</name>
    <name evidence="10" type="ORF">CCHOA_01940</name>
</gene>
<evidence type="ECO:0000256" key="1">
    <source>
        <dbReference type="ARBA" id="ARBA00001946"/>
    </source>
</evidence>
<dbReference type="EMBL" id="CP033896">
    <property type="protein sequence ID" value="AZA12815.1"/>
    <property type="molecule type" value="Genomic_DNA"/>
</dbReference>
<dbReference type="Gene3D" id="3.30.70.240">
    <property type="match status" value="1"/>
</dbReference>
<accession>A0A3G6J415</accession>
<comment type="function">
    <text evidence="9">CRISPR (clustered regularly interspaced short palindromic repeat), is an adaptive immune system that provides protection against mobile genetic elements (viruses, transposable elements and conjugative plasmids). CRISPR clusters contain sequences complementary to antecedent mobile elements and target invading nucleic acids. CRISPR clusters are transcribed and processed into CRISPR RNA (crRNA). Functions as a ssRNA-specific endoribonuclease. Involved in the integration of spacer DNA into the CRISPR cassette.</text>
</comment>
<dbReference type="Proteomes" id="UP000269019">
    <property type="component" value="Chromosome"/>
</dbReference>
<dbReference type="GO" id="GO:0043571">
    <property type="term" value="P:maintenance of CRISPR repeat elements"/>
    <property type="evidence" value="ECO:0007669"/>
    <property type="project" value="UniProtKB-UniRule"/>
</dbReference>
<evidence type="ECO:0000256" key="8">
    <source>
        <dbReference type="ARBA" id="ARBA00023118"/>
    </source>
</evidence>
<dbReference type="GO" id="GO:0004521">
    <property type="term" value="F:RNA endonuclease activity"/>
    <property type="evidence" value="ECO:0007669"/>
    <property type="project" value="InterPro"/>
</dbReference>
<keyword evidence="5 9" id="KW-0255">Endonuclease</keyword>
<organism evidence="10 11">
    <name type="scientific">Corynebacterium choanae</name>
    <dbReference type="NCBI Taxonomy" id="1862358"/>
    <lineage>
        <taxon>Bacteria</taxon>
        <taxon>Bacillati</taxon>
        <taxon>Actinomycetota</taxon>
        <taxon>Actinomycetes</taxon>
        <taxon>Mycobacteriales</taxon>
        <taxon>Corynebacteriaceae</taxon>
        <taxon>Corynebacterium</taxon>
    </lineage>
</organism>
<evidence type="ECO:0000256" key="9">
    <source>
        <dbReference type="HAMAP-Rule" id="MF_01471"/>
    </source>
</evidence>
<proteinExistence type="inferred from homology"/>